<evidence type="ECO:0000256" key="6">
    <source>
        <dbReference type="ARBA" id="ARBA00022989"/>
    </source>
</evidence>
<evidence type="ECO:0000256" key="4">
    <source>
        <dbReference type="ARBA" id="ARBA00022475"/>
    </source>
</evidence>
<feature type="transmembrane region" description="Helical" evidence="8">
    <location>
        <begin position="301"/>
        <end position="319"/>
    </location>
</feature>
<comment type="caution">
    <text evidence="9">The sequence shown here is derived from an EMBL/GenBank/DDBJ whole genome shotgun (WGS) entry which is preliminary data.</text>
</comment>
<keyword evidence="5 8" id="KW-0812">Transmembrane</keyword>
<comment type="subcellular location">
    <subcellularLocation>
        <location evidence="1">Cell membrane</location>
        <topology evidence="1">Multi-pass membrane protein</topology>
    </subcellularLocation>
</comment>
<feature type="transmembrane region" description="Helical" evidence="8">
    <location>
        <begin position="105"/>
        <end position="127"/>
    </location>
</feature>
<dbReference type="Pfam" id="PF01032">
    <property type="entry name" value="FecCD"/>
    <property type="match status" value="1"/>
</dbReference>
<evidence type="ECO:0000256" key="8">
    <source>
        <dbReference type="SAM" id="Phobius"/>
    </source>
</evidence>
<evidence type="ECO:0000256" key="3">
    <source>
        <dbReference type="ARBA" id="ARBA00022448"/>
    </source>
</evidence>
<sequence length="351" mass="37855">MQSSSIRTFINNHPSIAYTVSSTLLLITIVHAITSGTLPLTYSQVIEVIYYSVIGRVEEIDPVHENIIMLIRLPRVLLALFVGGSLAIAGASFQGLLQNPLADPYTLGISSGASLGAVIVMFFGISIPLVKGFTLPIVSIMFGFITLVLVLGFTRLIDKKLSIETIILSGIIFSAFIGSFISLIIALTGEELRQIITWLLGSVSMRGWAYVQMITPFTIIGVLILQFNAKELNAMAFGEDAARHIGVDVERRKFAVLCGASLLAGSAVAVSGTIGFVGLVIPHITRILWGVNHRHLLPLSFLNGSTFLILADTVARTIISPSELPIGVITALIGAPVFAILFYMTRRTRAF</sequence>
<dbReference type="Proteomes" id="UP000095209">
    <property type="component" value="Unassembled WGS sequence"/>
</dbReference>
<feature type="transmembrane region" description="Helical" evidence="8">
    <location>
        <begin position="207"/>
        <end position="225"/>
    </location>
</feature>
<dbReference type="CDD" id="cd06550">
    <property type="entry name" value="TM_ABC_iron-siderophores_like"/>
    <property type="match status" value="1"/>
</dbReference>
<organism evidence="9 10">
    <name type="scientific">Bacillus solimangrovi</name>
    <dbReference type="NCBI Taxonomy" id="1305675"/>
    <lineage>
        <taxon>Bacteria</taxon>
        <taxon>Bacillati</taxon>
        <taxon>Bacillota</taxon>
        <taxon>Bacilli</taxon>
        <taxon>Bacillales</taxon>
        <taxon>Bacillaceae</taxon>
        <taxon>Bacillus</taxon>
    </lineage>
</organism>
<evidence type="ECO:0000256" key="7">
    <source>
        <dbReference type="ARBA" id="ARBA00023136"/>
    </source>
</evidence>
<dbReference type="OrthoDB" id="9811721at2"/>
<dbReference type="Gene3D" id="1.10.3470.10">
    <property type="entry name" value="ABC transporter involved in vitamin B12 uptake, BtuC"/>
    <property type="match status" value="1"/>
</dbReference>
<feature type="transmembrane region" description="Helical" evidence="8">
    <location>
        <begin position="326"/>
        <end position="345"/>
    </location>
</feature>
<dbReference type="AlphaFoldDB" id="A0A1E5LHH2"/>
<accession>A0A1E5LHH2</accession>
<keyword evidence="3" id="KW-0813">Transport</keyword>
<dbReference type="PANTHER" id="PTHR30472">
    <property type="entry name" value="FERRIC ENTEROBACTIN TRANSPORT SYSTEM PERMEASE PROTEIN"/>
    <property type="match status" value="1"/>
</dbReference>
<comment type="similarity">
    <text evidence="2">Belongs to the binding-protein-dependent transport system permease family. FecCD subfamily.</text>
</comment>
<dbReference type="GO" id="GO:0022857">
    <property type="term" value="F:transmembrane transporter activity"/>
    <property type="evidence" value="ECO:0007669"/>
    <property type="project" value="InterPro"/>
</dbReference>
<dbReference type="STRING" id="1305675.BFG57_00575"/>
<dbReference type="InterPro" id="IPR000522">
    <property type="entry name" value="ABC_transptr_permease_BtuC"/>
</dbReference>
<dbReference type="GO" id="GO:0005886">
    <property type="term" value="C:plasma membrane"/>
    <property type="evidence" value="ECO:0007669"/>
    <property type="project" value="UniProtKB-SubCell"/>
</dbReference>
<proteinExistence type="inferred from homology"/>
<feature type="transmembrane region" description="Helical" evidence="8">
    <location>
        <begin position="76"/>
        <end position="93"/>
    </location>
</feature>
<dbReference type="GO" id="GO:0033214">
    <property type="term" value="P:siderophore-iron import into cell"/>
    <property type="evidence" value="ECO:0007669"/>
    <property type="project" value="TreeGrafter"/>
</dbReference>
<feature type="transmembrane region" description="Helical" evidence="8">
    <location>
        <begin position="133"/>
        <end position="154"/>
    </location>
</feature>
<evidence type="ECO:0000313" key="10">
    <source>
        <dbReference type="Proteomes" id="UP000095209"/>
    </source>
</evidence>
<evidence type="ECO:0000313" key="9">
    <source>
        <dbReference type="EMBL" id="OEH93521.1"/>
    </source>
</evidence>
<protein>
    <submittedName>
        <fullName evidence="9">ABC transporter permease</fullName>
    </submittedName>
</protein>
<keyword evidence="6 8" id="KW-1133">Transmembrane helix</keyword>
<keyword evidence="4" id="KW-1003">Cell membrane</keyword>
<reference evidence="9 10" key="1">
    <citation type="submission" date="2016-08" db="EMBL/GenBank/DDBJ databases">
        <title>Genome of Bacillus solimangrovi GH2-4.</title>
        <authorList>
            <person name="Lim S."/>
            <person name="Kim B.-C."/>
        </authorList>
    </citation>
    <scope>NUCLEOTIDE SEQUENCE [LARGE SCALE GENOMIC DNA]</scope>
    <source>
        <strain evidence="9 10">GH2-4</strain>
    </source>
</reference>
<keyword evidence="10" id="KW-1185">Reference proteome</keyword>
<evidence type="ECO:0000256" key="5">
    <source>
        <dbReference type="ARBA" id="ARBA00022692"/>
    </source>
</evidence>
<dbReference type="FunFam" id="1.10.3470.10:FF:000001">
    <property type="entry name" value="Vitamin B12 ABC transporter permease BtuC"/>
    <property type="match status" value="1"/>
</dbReference>
<gene>
    <name evidence="9" type="primary">btuC</name>
    <name evidence="9" type="ORF">BFG57_00575</name>
</gene>
<dbReference type="SUPFAM" id="SSF81345">
    <property type="entry name" value="ABC transporter involved in vitamin B12 uptake, BtuC"/>
    <property type="match status" value="1"/>
</dbReference>
<evidence type="ECO:0000256" key="2">
    <source>
        <dbReference type="ARBA" id="ARBA00007935"/>
    </source>
</evidence>
<dbReference type="RefSeq" id="WP_069716424.1">
    <property type="nucleotide sequence ID" value="NZ_MJEH01000011.1"/>
</dbReference>
<dbReference type="EMBL" id="MJEH01000011">
    <property type="protein sequence ID" value="OEH93521.1"/>
    <property type="molecule type" value="Genomic_DNA"/>
</dbReference>
<feature type="transmembrane region" description="Helical" evidence="8">
    <location>
        <begin position="254"/>
        <end position="281"/>
    </location>
</feature>
<feature type="transmembrane region" description="Helical" evidence="8">
    <location>
        <begin position="166"/>
        <end position="187"/>
    </location>
</feature>
<name>A0A1E5LHH2_9BACI</name>
<evidence type="ECO:0000256" key="1">
    <source>
        <dbReference type="ARBA" id="ARBA00004651"/>
    </source>
</evidence>
<dbReference type="PANTHER" id="PTHR30472:SF25">
    <property type="entry name" value="ABC TRANSPORTER PERMEASE PROTEIN MJ0876-RELATED"/>
    <property type="match status" value="1"/>
</dbReference>
<keyword evidence="7 8" id="KW-0472">Membrane</keyword>
<dbReference type="InterPro" id="IPR037294">
    <property type="entry name" value="ABC_BtuC-like"/>
</dbReference>